<dbReference type="SMART" id="SM00343">
    <property type="entry name" value="ZnF_C2HC"/>
    <property type="match status" value="2"/>
</dbReference>
<gene>
    <name evidence="4" type="primary">LOC136078645</name>
</gene>
<dbReference type="InterPro" id="IPR001584">
    <property type="entry name" value="Integrase_cat-core"/>
</dbReference>
<feature type="domain" description="Integrase catalytic" evidence="2">
    <location>
        <begin position="1415"/>
        <end position="1598"/>
    </location>
</feature>
<dbReference type="Pfam" id="PF03564">
    <property type="entry name" value="DUF1759"/>
    <property type="match status" value="1"/>
</dbReference>
<dbReference type="Pfam" id="PF17921">
    <property type="entry name" value="Integrase_H2C2"/>
    <property type="match status" value="1"/>
</dbReference>
<accession>A0ABM4BN36</accession>
<dbReference type="InterPro" id="IPR000477">
    <property type="entry name" value="RT_dom"/>
</dbReference>
<dbReference type="InterPro" id="IPR043128">
    <property type="entry name" value="Rev_trsase/Diguanyl_cyclase"/>
</dbReference>
<evidence type="ECO:0000313" key="3">
    <source>
        <dbReference type="Proteomes" id="UP001652625"/>
    </source>
</evidence>
<dbReference type="Gene3D" id="1.10.340.70">
    <property type="match status" value="1"/>
</dbReference>
<dbReference type="Pfam" id="PF00078">
    <property type="entry name" value="RVT_1"/>
    <property type="match status" value="1"/>
</dbReference>
<dbReference type="PROSITE" id="PS50994">
    <property type="entry name" value="INTEGRASE"/>
    <property type="match status" value="1"/>
</dbReference>
<dbReference type="Gene3D" id="3.10.10.10">
    <property type="entry name" value="HIV Type 1 Reverse Transcriptase, subunit A, domain 1"/>
    <property type="match status" value="1"/>
</dbReference>
<dbReference type="InterPro" id="IPR012337">
    <property type="entry name" value="RNaseH-like_sf"/>
</dbReference>
<evidence type="ECO:0000313" key="4">
    <source>
        <dbReference type="RefSeq" id="XP_065650501.1"/>
    </source>
</evidence>
<sequence length="1764" mass="203114">MDQERIYQREVSMIRINIKNIERNTINGDKSSIILALDKITNLLGRFEMAKDELTRKMLDDGESIDSVEEWLSKPVMEVEAAIEIKNKMVDKLDSINKNECVRKFEYEKQIVEQQLTIQKEAEQASLRKLQSEEEWYLKKLKMKETLRKSLGNENEATKQSVKLQKYTITKFNGDYKDWLRFWNQFTVEVDNSNISNISKFNYLLELVEGKPREDILGLPHSLEGYDEAKRILQETYGKDIWVHKALIKDLEGLTAIHSSYKIKEVHDFYNKLARTVRTLKTMQKLQTAQSFVYSLMDKLGPVREILTQNDDGWGEWGLEQLVEKLQRYIERNPLNSTFNSSDEQTKGDKKNTNVQSRPYEHRSTTFKQYNGSLYDKETRATSGKHGCVYCGLQNHKSEDCTKVLTVARRREILTNKRLCYNCIGYGHSAVNCKSRGCRKCNKKHHTSICQDRNATMDGNIENKKENMGTVLNASTTIHPTVIAKVNGEKVRIMLDTGAGSSYICTNLITKLKLKPTRKEYKSIEQLYGTVDKRVEIYKVTLESTTIPEFSIKVECANAEKETLTFLPNPMIKDVKKHFAKLRRLKFSDDEGSDELQPVHIILGAADYQRIKTTEPVVLGKNPDKDPGAELTMLGWTLSGRRTQFSSGIERSFLLNTGRDEFEQMCSLEVLGLSDTNSESMFHQDFSEKLHQTEEGFYETRMPWKKGVVKLPNNRNLALKRLGSVTTRLKKLKKLEQYNEIMMEQINEGILEMAPEKPTGEIIHYVPHQAVVKENAESTKMRIVYDCSARKDAQSPSLNDCLEVGPSLQPLIFDILVRNRMNKLCVLADVKKAFLQIRIHEMDRDAQRLIWYKDLKNMELTDLRFTRVIFGSSSSPYILGATIKKHISKYKDIYPKTVLALEEDTYVDDIQAGGETEDELIRFKNESTQILMKAGFQLHKWHSNVSKLGSNAEGKSTKILGIPWNKETDQLSIDFTACINSGDKEMITKRKMLSAINSVFDVLGFSAPILITGKILYSRLCLLKLGWDQQIPYELSEEWKTWIKAIRIKRTISIPRSVLSERSIEMELHGFSDASKSAVCACIYIAVSHRYSKTSNLLVAKARIAPRDLSIPRLELVAAHTLSKLMNHVRKTLNKYNIIEVYHWVDSTAVLYWLKEKGSWSQFVRNRVQQILLNGEVKWLYVPTKENPSDLGTRGVSPEKLTSLWFDGPIWLKHKENWPIQPEIFETPNALCETIHLRENVSMATEEIKGLHIFKEILSKHKYWKIIRISSFIKRFIYNCRNEEKITGPLNAEEMIEAELVNLKLLQEAVAIKSNVELKQDEKQLWRCHGKVSGYNPIFVPKGFQLTLKIIEYHHAKTLHGGVGDTMSSIRERFWIPNLRVAVKKVIRECNLCKRYRVKPLLPPTRAMLPRFRTENIEPFTVTGVDFAGPLKYKAQGKLVEKCYVALFTCACTRAVYLRLCHDLTAGEFQRILKEFVVRKGPPQMMISDNAKTFVATGKWLLTLKKDENLANYLATTAIKWRFNLSRAPWWGGLFERLIGIMKKSLSKIIGKSILNFFELEGVLLDVECVMNNRPLCYQGDQFDKQVLTPNVLMRGRPAVLLEEDIDLITRDDCALRRIKFVKSCKNHLRKRWMNEYVHAMEERQQAREKRGNVKLPEVGSMVLIKDDVKDKALLNIGRIENNIKGKDGVIRGFKIRLGNGYVIERPIQLVCDLEMGCGAESGIESEENLETKAEEDTLKREPRQAKLNARQIISSIMEDEMAD</sequence>
<dbReference type="Pfam" id="PF13650">
    <property type="entry name" value="Asp_protease_2"/>
    <property type="match status" value="1"/>
</dbReference>
<proteinExistence type="predicted"/>
<dbReference type="InterPro" id="IPR021109">
    <property type="entry name" value="Peptidase_aspartic_dom_sf"/>
</dbReference>
<reference evidence="4" key="1">
    <citation type="submission" date="2025-08" db="UniProtKB">
        <authorList>
            <consortium name="RefSeq"/>
        </authorList>
    </citation>
    <scope>IDENTIFICATION</scope>
</reference>
<dbReference type="PANTHER" id="PTHR47331:SF5">
    <property type="entry name" value="RIBONUCLEASE H"/>
    <property type="match status" value="1"/>
</dbReference>
<keyword evidence="3" id="KW-1185">Reference proteome</keyword>
<dbReference type="InterPro" id="IPR005312">
    <property type="entry name" value="DUF1759"/>
</dbReference>
<dbReference type="InterPro" id="IPR041588">
    <property type="entry name" value="Integrase_H2C2"/>
</dbReference>
<dbReference type="SUPFAM" id="SSF50630">
    <property type="entry name" value="Acid proteases"/>
    <property type="match status" value="1"/>
</dbReference>
<dbReference type="InterPro" id="IPR036397">
    <property type="entry name" value="RNaseH_sf"/>
</dbReference>
<name>A0ABM4BN36_HYDVU</name>
<dbReference type="Gene3D" id="3.30.70.270">
    <property type="match status" value="1"/>
</dbReference>
<evidence type="ECO:0000256" key="1">
    <source>
        <dbReference type="SAM" id="MobiDB-lite"/>
    </source>
</evidence>
<dbReference type="Gene3D" id="2.40.70.10">
    <property type="entry name" value="Acid Proteases"/>
    <property type="match status" value="1"/>
</dbReference>
<dbReference type="SUPFAM" id="SSF56672">
    <property type="entry name" value="DNA/RNA polymerases"/>
    <property type="match status" value="1"/>
</dbReference>
<dbReference type="InterPro" id="IPR040676">
    <property type="entry name" value="DUF5641"/>
</dbReference>
<dbReference type="Pfam" id="PF18701">
    <property type="entry name" value="DUF5641"/>
    <property type="match status" value="1"/>
</dbReference>
<dbReference type="Gene3D" id="3.30.420.10">
    <property type="entry name" value="Ribonuclease H-like superfamily/Ribonuclease H"/>
    <property type="match status" value="1"/>
</dbReference>
<dbReference type="InterPro" id="IPR001878">
    <property type="entry name" value="Znf_CCHC"/>
</dbReference>
<feature type="region of interest" description="Disordered" evidence="1">
    <location>
        <begin position="337"/>
        <end position="363"/>
    </location>
</feature>
<dbReference type="RefSeq" id="XP_065650501.1">
    <property type="nucleotide sequence ID" value="XM_065794429.1"/>
</dbReference>
<evidence type="ECO:0000259" key="2">
    <source>
        <dbReference type="PROSITE" id="PS50994"/>
    </source>
</evidence>
<dbReference type="InterPro" id="IPR008042">
    <property type="entry name" value="Retrotrans_Pao"/>
</dbReference>
<dbReference type="GeneID" id="136078645"/>
<dbReference type="Proteomes" id="UP001652625">
    <property type="component" value="Chromosome 03"/>
</dbReference>
<organism evidence="3 4">
    <name type="scientific">Hydra vulgaris</name>
    <name type="common">Hydra</name>
    <name type="synonym">Hydra attenuata</name>
    <dbReference type="NCBI Taxonomy" id="6087"/>
    <lineage>
        <taxon>Eukaryota</taxon>
        <taxon>Metazoa</taxon>
        <taxon>Cnidaria</taxon>
        <taxon>Hydrozoa</taxon>
        <taxon>Hydroidolina</taxon>
        <taxon>Anthoathecata</taxon>
        <taxon>Aplanulata</taxon>
        <taxon>Hydridae</taxon>
        <taxon>Hydra</taxon>
    </lineage>
</organism>
<dbReference type="Pfam" id="PF05380">
    <property type="entry name" value="Peptidase_A17"/>
    <property type="match status" value="1"/>
</dbReference>
<dbReference type="InterPro" id="IPR043502">
    <property type="entry name" value="DNA/RNA_pol_sf"/>
</dbReference>
<dbReference type="SUPFAM" id="SSF53098">
    <property type="entry name" value="Ribonuclease H-like"/>
    <property type="match status" value="1"/>
</dbReference>
<protein>
    <submittedName>
        <fullName evidence="4">Uncharacterized protein LOC136078645</fullName>
    </submittedName>
</protein>
<dbReference type="PANTHER" id="PTHR47331">
    <property type="entry name" value="PHD-TYPE DOMAIN-CONTAINING PROTEIN"/>
    <property type="match status" value="1"/>
</dbReference>